<evidence type="ECO:0000313" key="1">
    <source>
        <dbReference type="EMBL" id="VVC02530.1"/>
    </source>
</evidence>
<proteinExistence type="predicted"/>
<dbReference type="EMBL" id="CABMJJ010000001">
    <property type="protein sequence ID" value="VVC02530.1"/>
    <property type="molecule type" value="Genomic_DNA"/>
</dbReference>
<dbReference type="Proteomes" id="UP000789941">
    <property type="component" value="Unassembled WGS sequence"/>
</dbReference>
<dbReference type="AlphaFoldDB" id="A0A5E4LKK7"/>
<evidence type="ECO:0000313" key="2">
    <source>
        <dbReference type="Proteomes" id="UP000789941"/>
    </source>
</evidence>
<comment type="caution">
    <text evidence="1">The sequence shown here is derived from an EMBL/GenBank/DDBJ whole genome shotgun (WGS) entry which is preliminary data.</text>
</comment>
<sequence length="891" mass="96367">MKLLNFIALILILGLASAETAPLQVIAVDSGPAGYGTPSVSGVTIYMRNPATGGLVDSHTTNTAGAMFYPTLGSQFYVTTAGPSGSALGGTYGFIQELDGQGVPSFTITKNGSIYALCRVSTGECSYTTSSSMLILYKIHESTGPQPQNGGEILCIGESITKSGHTVKLDNIIKPATPVDKAKFTITPSNWDPTLNIDGITHIYTGNGYNLTIQVFSSINDCVEIKFDVTQTNTGFTDLSCTDNDNGDNRYVKGSVTYFYKYNGNPNTYTYTDYCKDSDTVSESFCVGTTPNIWDRDCPSGYACSDGACVQDTGYDCTSTDEANGAYNIYVQGTRTVNGITATDYCNGDYLVETYCSGDTGYTTTVSCPTGYSCSNGACTQNSQQCSDSDASNTLNSLFVKGTTTGLNPDGYYIVAKDACSSDTQVVEYVCQNNVVVPIDSDGTFCPSGYTCSDGACVAQTNGCYDNDGGRDIYTASSSYNSNNEWGYDVCYNSNIVKEYYCNGNSMTYAYLNCPSGYVCSNNSGMTGGRCVYSTQNSCTDADGQNYYKQSTVNYNGQSYTDYCNVNNQVVEYSCVNGMVSTGYFPCPSGYSCSDGACTYNNGLTKYKVYVADKKGNYFDYLSGNVLVQMKEKSTNNVIQEIYTSKHNVDPNKYAEFDFPIGQDVYFEASLGNQKYGGLLSPVYNCDPAHYSQKSGEYIKFYVNGYWTATEISNSTVLEPSSCSETEEYYTVELKTGWNLLSVPLSSNNEAEVVSTTCDVSKAYIFDPNTKSYLTTGYGVGVGDMVLVPNSFWVKTDSPCKIQFKGVSENTYQDGWSVRAGWVGFGGPYSNTNWESMSGDCEVLSGPWRFDSEAWMWKKATTIKPGEGYFVKVKNSCTLGGSSSLPPALPG</sequence>
<accession>A0A5E4LKK7</accession>
<protein>
    <submittedName>
        <fullName evidence="1">Uncharacterized protein</fullName>
    </submittedName>
</protein>
<reference evidence="1 2" key="1">
    <citation type="submission" date="2019-08" db="EMBL/GenBank/DDBJ databases">
        <authorList>
            <person name="Vazquez-Campos X."/>
        </authorList>
    </citation>
    <scope>NUCLEOTIDE SEQUENCE [LARGE SCALE GENOMIC DNA]</scope>
    <source>
        <strain evidence="1">LFW-283_2</strain>
    </source>
</reference>
<organism evidence="1 2">
    <name type="scientific">Candidatus Bilamarchaeum dharawalense</name>
    <dbReference type="NCBI Taxonomy" id="2885759"/>
    <lineage>
        <taxon>Archaea</taxon>
        <taxon>Candidatus Micrarchaeota</taxon>
        <taxon>Candidatus Micrarchaeia</taxon>
        <taxon>Candidatus Anstonellales</taxon>
        <taxon>Candidatus Bilamarchaeaceae</taxon>
        <taxon>Candidatus Bilamarchaeum</taxon>
    </lineage>
</organism>
<gene>
    <name evidence="1" type="ORF">LFW2832_00057</name>
</gene>
<name>A0A5E4LKK7_9ARCH</name>